<keyword evidence="3 4" id="KW-0472">Membrane</keyword>
<dbReference type="GO" id="GO:0022857">
    <property type="term" value="F:transmembrane transporter activity"/>
    <property type="evidence" value="ECO:0007669"/>
    <property type="project" value="InterPro"/>
</dbReference>
<dbReference type="STRING" id="1670800.BSQ44_08165"/>
<gene>
    <name evidence="6" type="ORF">BSQ44_08165</name>
</gene>
<dbReference type="InterPro" id="IPR050327">
    <property type="entry name" value="Proton-linked_MCT"/>
</dbReference>
<feature type="transmembrane region" description="Helical" evidence="4">
    <location>
        <begin position="274"/>
        <end position="291"/>
    </location>
</feature>
<feature type="transmembrane region" description="Helical" evidence="4">
    <location>
        <begin position="297"/>
        <end position="320"/>
    </location>
</feature>
<dbReference type="InterPro" id="IPR011701">
    <property type="entry name" value="MFS"/>
</dbReference>
<keyword evidence="7" id="KW-1185">Reference proteome</keyword>
<dbReference type="PANTHER" id="PTHR11360">
    <property type="entry name" value="MONOCARBOXYLATE TRANSPORTER"/>
    <property type="match status" value="1"/>
</dbReference>
<accession>A0A1L3SPT7</accession>
<dbReference type="SUPFAM" id="SSF103473">
    <property type="entry name" value="MFS general substrate transporter"/>
    <property type="match status" value="1"/>
</dbReference>
<dbReference type="Gene3D" id="1.20.1250.20">
    <property type="entry name" value="MFS general substrate transporter like domains"/>
    <property type="match status" value="2"/>
</dbReference>
<evidence type="ECO:0000313" key="6">
    <source>
        <dbReference type="EMBL" id="APH71345.1"/>
    </source>
</evidence>
<reference evidence="7" key="1">
    <citation type="submission" date="2016-11" db="EMBL/GenBank/DDBJ databases">
        <title>Mesorhizobium oceanicum sp. nov., isolated from deep seawater in South China Sea.</title>
        <authorList>
            <person name="Fu G.-Y."/>
        </authorList>
    </citation>
    <scope>NUCLEOTIDE SEQUENCE [LARGE SCALE GENOMIC DNA]</scope>
    <source>
        <strain evidence="7">B7</strain>
    </source>
</reference>
<feature type="transmembrane region" description="Helical" evidence="4">
    <location>
        <begin position="12"/>
        <end position="37"/>
    </location>
</feature>
<feature type="transmembrane region" description="Helical" evidence="4">
    <location>
        <begin position="134"/>
        <end position="161"/>
    </location>
</feature>
<feature type="transmembrane region" description="Helical" evidence="4">
    <location>
        <begin position="102"/>
        <end position="122"/>
    </location>
</feature>
<evidence type="ECO:0000259" key="5">
    <source>
        <dbReference type="PROSITE" id="PS50850"/>
    </source>
</evidence>
<dbReference type="Proteomes" id="UP000182840">
    <property type="component" value="Chromosome"/>
</dbReference>
<name>A0A1L3SPT7_9HYPH</name>
<evidence type="ECO:0000256" key="2">
    <source>
        <dbReference type="ARBA" id="ARBA00022989"/>
    </source>
</evidence>
<keyword evidence="2 4" id="KW-1133">Transmembrane helix</keyword>
<dbReference type="RefSeq" id="WP_072602899.1">
    <property type="nucleotide sequence ID" value="NZ_JBHRXM010000008.1"/>
</dbReference>
<feature type="transmembrane region" description="Helical" evidence="4">
    <location>
        <begin position="212"/>
        <end position="235"/>
    </location>
</feature>
<feature type="domain" description="Major facilitator superfamily (MFS) profile" evidence="5">
    <location>
        <begin position="9"/>
        <end position="387"/>
    </location>
</feature>
<proteinExistence type="predicted"/>
<evidence type="ECO:0000313" key="7">
    <source>
        <dbReference type="Proteomes" id="UP000182840"/>
    </source>
</evidence>
<feature type="transmembrane region" description="Helical" evidence="4">
    <location>
        <begin position="332"/>
        <end position="355"/>
    </location>
</feature>
<feature type="transmembrane region" description="Helical" evidence="4">
    <location>
        <begin position="247"/>
        <end position="267"/>
    </location>
</feature>
<keyword evidence="1 4" id="KW-0812">Transmembrane</keyword>
<feature type="transmembrane region" description="Helical" evidence="4">
    <location>
        <begin position="49"/>
        <end position="69"/>
    </location>
</feature>
<dbReference type="PANTHER" id="PTHR11360:SF284">
    <property type="entry name" value="EG:103B4.3 PROTEIN-RELATED"/>
    <property type="match status" value="1"/>
</dbReference>
<protein>
    <recommendedName>
        <fullName evidence="5">Major facilitator superfamily (MFS) profile domain-containing protein</fullName>
    </recommendedName>
</protein>
<dbReference type="AlphaFoldDB" id="A0A1L3SPT7"/>
<feature type="transmembrane region" description="Helical" evidence="4">
    <location>
        <begin position="361"/>
        <end position="382"/>
    </location>
</feature>
<evidence type="ECO:0000256" key="3">
    <source>
        <dbReference type="ARBA" id="ARBA00023136"/>
    </source>
</evidence>
<evidence type="ECO:0000256" key="1">
    <source>
        <dbReference type="ARBA" id="ARBA00022692"/>
    </source>
</evidence>
<dbReference type="InterPro" id="IPR036259">
    <property type="entry name" value="MFS_trans_sf"/>
</dbReference>
<dbReference type="KEGG" id="meso:BSQ44_08165"/>
<sequence>MSVNSEPRRSMLLMAGAILANGAAGLLYVWSLFILPIEASLGLGRADLGLISSLALISFTAGASVMPAILARIGRIGVACIAFALIAGGHLVFGLWPSWTALALGYGLGFGAGSGAAYAFALSLAASLPAQVRAVAIGVALGAFALSGILLPVTLGGWIAAAAPESAFLRIGIVVLLVGLFCVLAVLASGASRRDHEAQTVAATAPSIDRPFLVLATIFFMLCFIGLAMISHAAAIAASAGIATPGYAASALTLGYLAGSILGAPIAERLGERPALMALGVLALLGTLAMFSASPALFFAGAAIVGVTFGGSGSIMPVLLGMRYGAEHISRLYGRAIIAYGLAGLIAPDVAGRLFDRSQSYAPTIGLCVVFAFTAIVAPLLLERSSRGR</sequence>
<dbReference type="InterPro" id="IPR020846">
    <property type="entry name" value="MFS_dom"/>
</dbReference>
<dbReference type="Pfam" id="PF07690">
    <property type="entry name" value="MFS_1"/>
    <property type="match status" value="1"/>
</dbReference>
<dbReference type="PROSITE" id="PS50850">
    <property type="entry name" value="MFS"/>
    <property type="match status" value="1"/>
</dbReference>
<feature type="transmembrane region" description="Helical" evidence="4">
    <location>
        <begin position="76"/>
        <end position="96"/>
    </location>
</feature>
<feature type="transmembrane region" description="Helical" evidence="4">
    <location>
        <begin position="167"/>
        <end position="191"/>
    </location>
</feature>
<dbReference type="EMBL" id="CP018171">
    <property type="protein sequence ID" value="APH71345.1"/>
    <property type="molecule type" value="Genomic_DNA"/>
</dbReference>
<dbReference type="OrthoDB" id="8101319at2"/>
<evidence type="ECO:0000256" key="4">
    <source>
        <dbReference type="SAM" id="Phobius"/>
    </source>
</evidence>
<organism evidence="6 7">
    <name type="scientific">Aquibium oceanicum</name>
    <dbReference type="NCBI Taxonomy" id="1670800"/>
    <lineage>
        <taxon>Bacteria</taxon>
        <taxon>Pseudomonadati</taxon>
        <taxon>Pseudomonadota</taxon>
        <taxon>Alphaproteobacteria</taxon>
        <taxon>Hyphomicrobiales</taxon>
        <taxon>Phyllobacteriaceae</taxon>
        <taxon>Aquibium</taxon>
    </lineage>
</organism>